<dbReference type="PANTHER" id="PTHR11715:SF3">
    <property type="entry name" value="GLYCINE CLEAVAGE SYSTEM H PROTEIN-RELATED"/>
    <property type="match status" value="1"/>
</dbReference>
<evidence type="ECO:0000256" key="2">
    <source>
        <dbReference type="HAMAP-Rule" id="MF_00272"/>
    </source>
</evidence>
<dbReference type="CDD" id="cd06848">
    <property type="entry name" value="GCS_H"/>
    <property type="match status" value="1"/>
</dbReference>
<comment type="subunit">
    <text evidence="2">The glycine cleavage system is composed of four proteins: P, T, L and H.</text>
</comment>
<dbReference type="HOGENOM" id="CLU_097408_2_0_7"/>
<dbReference type="HAMAP" id="MF_00272">
    <property type="entry name" value="GcvH"/>
    <property type="match status" value="1"/>
</dbReference>
<dbReference type="Proteomes" id="UP000000483">
    <property type="component" value="Chromosome"/>
</dbReference>
<dbReference type="AlphaFoldDB" id="F2NIH6"/>
<evidence type="ECO:0000256" key="3">
    <source>
        <dbReference type="SAM" id="MobiDB-lite"/>
    </source>
</evidence>
<dbReference type="KEGG" id="dao:Desac_2560"/>
<keyword evidence="6" id="KW-1185">Reference proteome</keyword>
<evidence type="ECO:0000313" key="6">
    <source>
        <dbReference type="Proteomes" id="UP000000483"/>
    </source>
</evidence>
<dbReference type="PROSITE" id="PS50968">
    <property type="entry name" value="BIOTINYL_LIPOYL"/>
    <property type="match status" value="1"/>
</dbReference>
<dbReference type="GO" id="GO:0019464">
    <property type="term" value="P:glycine decarboxylation via glycine cleavage system"/>
    <property type="evidence" value="ECO:0007669"/>
    <property type="project" value="UniProtKB-UniRule"/>
</dbReference>
<reference evidence="6" key="2">
    <citation type="submission" date="2011-03" db="EMBL/GenBank/DDBJ databases">
        <title>The complete genome of Desulfobacca acetoxidans DSM 11109.</title>
        <authorList>
            <consortium name="US DOE Joint Genome Institute (JGI-PGF)"/>
            <person name="Lucas S."/>
            <person name="Copeland A."/>
            <person name="Lapidus A."/>
            <person name="Bruce D."/>
            <person name="Goodwin L."/>
            <person name="Pitluck S."/>
            <person name="Peters L."/>
            <person name="Kyrpides N."/>
            <person name="Mavromatis K."/>
            <person name="Ivanova N."/>
            <person name="Ovchinnikova G."/>
            <person name="Teshima H."/>
            <person name="Detter J.C."/>
            <person name="Han C."/>
            <person name="Land M."/>
            <person name="Hauser L."/>
            <person name="Markowitz V."/>
            <person name="Cheng J.-F."/>
            <person name="Hugenholtz P."/>
            <person name="Woyke T."/>
            <person name="Wu D."/>
            <person name="Spring S."/>
            <person name="Schueler E."/>
            <person name="Brambilla E."/>
            <person name="Klenk H.-P."/>
            <person name="Eisen J.A."/>
        </authorList>
    </citation>
    <scope>NUCLEOTIDE SEQUENCE [LARGE SCALE GENOMIC DNA]</scope>
    <source>
        <strain evidence="6">ATCC 700848 / DSM 11109 / ASRB2</strain>
    </source>
</reference>
<keyword evidence="1 2" id="KW-0450">Lipoyl</keyword>
<dbReference type="SUPFAM" id="SSF51230">
    <property type="entry name" value="Single hybrid motif"/>
    <property type="match status" value="1"/>
</dbReference>
<dbReference type="GO" id="GO:0009249">
    <property type="term" value="P:protein lipoylation"/>
    <property type="evidence" value="ECO:0007669"/>
    <property type="project" value="TreeGrafter"/>
</dbReference>
<gene>
    <name evidence="2" type="primary">gcvH</name>
    <name evidence="5" type="ordered locus">Desac_2560</name>
</gene>
<feature type="region of interest" description="Disordered" evidence="3">
    <location>
        <begin position="126"/>
        <end position="149"/>
    </location>
</feature>
<feature type="domain" description="Lipoyl-binding" evidence="4">
    <location>
        <begin position="23"/>
        <end position="105"/>
    </location>
</feature>
<name>F2NIH6_DESAR</name>
<dbReference type="GO" id="GO:0005829">
    <property type="term" value="C:cytosol"/>
    <property type="evidence" value="ECO:0007669"/>
    <property type="project" value="TreeGrafter"/>
</dbReference>
<evidence type="ECO:0000313" key="5">
    <source>
        <dbReference type="EMBL" id="AEB10378.1"/>
    </source>
</evidence>
<reference evidence="5 6" key="1">
    <citation type="journal article" date="2011" name="Stand. Genomic Sci.">
        <title>Complete genome sequence of the acetate-degrading sulfate reducer Desulfobacca acetoxidans type strain (ASRB2).</title>
        <authorList>
            <person name="Goker M."/>
            <person name="Teshima H."/>
            <person name="Lapidus A."/>
            <person name="Nolan M."/>
            <person name="Lucas S."/>
            <person name="Hammon N."/>
            <person name="Deshpande S."/>
            <person name="Cheng J.F."/>
            <person name="Tapia R."/>
            <person name="Han C."/>
            <person name="Goodwin L."/>
            <person name="Pitluck S."/>
            <person name="Huntemann M."/>
            <person name="Liolios K."/>
            <person name="Ivanova N."/>
            <person name="Pagani I."/>
            <person name="Mavromatis K."/>
            <person name="Ovchinikova G."/>
            <person name="Pati A."/>
            <person name="Chen A."/>
            <person name="Palaniappan K."/>
            <person name="Land M."/>
            <person name="Hauser L."/>
            <person name="Brambilla E.M."/>
            <person name="Rohde M."/>
            <person name="Spring S."/>
            <person name="Detter J.C."/>
            <person name="Woyke T."/>
            <person name="Bristow J."/>
            <person name="Eisen J.A."/>
            <person name="Markowitz V."/>
            <person name="Hugenholtz P."/>
            <person name="Kyrpides N.C."/>
            <person name="Klenk H.P."/>
        </authorList>
    </citation>
    <scope>NUCLEOTIDE SEQUENCE [LARGE SCALE GENOMIC DNA]</scope>
    <source>
        <strain evidence="6">ATCC 700848 / DSM 11109 / ASRB2</strain>
    </source>
</reference>
<comment type="cofactor">
    <cofactor evidence="2">
        <name>(R)-lipoate</name>
        <dbReference type="ChEBI" id="CHEBI:83088"/>
    </cofactor>
    <text evidence="2">Binds 1 lipoyl cofactor covalently.</text>
</comment>
<dbReference type="GO" id="GO:0005960">
    <property type="term" value="C:glycine cleavage complex"/>
    <property type="evidence" value="ECO:0007669"/>
    <property type="project" value="InterPro"/>
</dbReference>
<dbReference type="NCBIfam" id="NF002270">
    <property type="entry name" value="PRK01202.1"/>
    <property type="match status" value="1"/>
</dbReference>
<sequence>MKEVRELRFSQDHLWARLEEDGRVVIGISDYLQEKLGEIYSLQLPEEGDEVVKDETFGILEAQNGREELLAPVSGEIIEVNYELNDVPELANEEPYDDGWLLRLEMTAPSDFNELLTEDEYEEYLKEEEEYDFDEDYEEDYPPEDREEE</sequence>
<dbReference type="InterPro" id="IPR000089">
    <property type="entry name" value="Biotin_lipoyl"/>
</dbReference>
<comment type="caution">
    <text evidence="2">Lacks conserved residue(s) required for the propagation of feature annotation.</text>
</comment>
<comment type="similarity">
    <text evidence="2">Belongs to the GcvH family.</text>
</comment>
<proteinExistence type="inferred from homology"/>
<accession>F2NIH6</accession>
<protein>
    <recommendedName>
        <fullName evidence="2">Glycine cleavage system H protein</fullName>
    </recommendedName>
</protein>
<evidence type="ECO:0000256" key="1">
    <source>
        <dbReference type="ARBA" id="ARBA00022823"/>
    </source>
</evidence>
<dbReference type="InterPro" id="IPR011053">
    <property type="entry name" value="Single_hybrid_motif"/>
</dbReference>
<dbReference type="Pfam" id="PF01597">
    <property type="entry name" value="GCV_H"/>
    <property type="match status" value="1"/>
</dbReference>
<dbReference type="EMBL" id="CP002629">
    <property type="protein sequence ID" value="AEB10378.1"/>
    <property type="molecule type" value="Genomic_DNA"/>
</dbReference>
<dbReference type="Gene3D" id="2.40.50.100">
    <property type="match status" value="1"/>
</dbReference>
<dbReference type="eggNOG" id="COG0509">
    <property type="taxonomic scope" value="Bacteria"/>
</dbReference>
<evidence type="ECO:0000259" key="4">
    <source>
        <dbReference type="PROSITE" id="PS50968"/>
    </source>
</evidence>
<dbReference type="RefSeq" id="WP_013707487.1">
    <property type="nucleotide sequence ID" value="NC_015388.1"/>
</dbReference>
<organism evidence="5 6">
    <name type="scientific">Desulfobacca acetoxidans (strain ATCC 700848 / DSM 11109 / ASRB2)</name>
    <dbReference type="NCBI Taxonomy" id="880072"/>
    <lineage>
        <taxon>Bacteria</taxon>
        <taxon>Pseudomonadati</taxon>
        <taxon>Thermodesulfobacteriota</taxon>
        <taxon>Desulfobaccia</taxon>
        <taxon>Desulfobaccales</taxon>
        <taxon>Desulfobaccaceae</taxon>
        <taxon>Desulfobacca</taxon>
    </lineage>
</organism>
<dbReference type="InterPro" id="IPR033753">
    <property type="entry name" value="GCV_H/Fam206"/>
</dbReference>
<dbReference type="InterPro" id="IPR002930">
    <property type="entry name" value="GCV_H"/>
</dbReference>
<dbReference type="PANTHER" id="PTHR11715">
    <property type="entry name" value="GLYCINE CLEAVAGE SYSTEM H PROTEIN"/>
    <property type="match status" value="1"/>
</dbReference>
<comment type="function">
    <text evidence="2">The glycine cleavage system catalyzes the degradation of glycine. The H protein shuttles the methylamine group of glycine from the P protein to the T protein.</text>
</comment>
<dbReference type="STRING" id="880072.Desac_2560"/>